<dbReference type="PROSITE" id="PS50878">
    <property type="entry name" value="RT_POL"/>
    <property type="match status" value="1"/>
</dbReference>
<name>K9VZ68_9CYAN</name>
<dbReference type="Pfam" id="PF00078">
    <property type="entry name" value="RVT_1"/>
    <property type="match status" value="1"/>
</dbReference>
<dbReference type="Proteomes" id="UP000010472">
    <property type="component" value="Chromosome"/>
</dbReference>
<reference evidence="3 4" key="1">
    <citation type="submission" date="2012-06" db="EMBL/GenBank/DDBJ databases">
        <title>Finished chromosome of genome of Crinalium epipsammum PCC 9333.</title>
        <authorList>
            <consortium name="US DOE Joint Genome Institute"/>
            <person name="Gugger M."/>
            <person name="Coursin T."/>
            <person name="Rippka R."/>
            <person name="Tandeau De Marsac N."/>
            <person name="Huntemann M."/>
            <person name="Wei C.-L."/>
            <person name="Han J."/>
            <person name="Detter J.C."/>
            <person name="Han C."/>
            <person name="Tapia R."/>
            <person name="Davenport K."/>
            <person name="Daligault H."/>
            <person name="Erkkila T."/>
            <person name="Gu W."/>
            <person name="Munk A.C.C."/>
            <person name="Teshima H."/>
            <person name="Xu Y."/>
            <person name="Chain P."/>
            <person name="Chen A."/>
            <person name="Krypides N."/>
            <person name="Mavromatis K."/>
            <person name="Markowitz V."/>
            <person name="Szeto E."/>
            <person name="Ivanova N."/>
            <person name="Mikhailova N."/>
            <person name="Ovchinnikova G."/>
            <person name="Pagani I."/>
            <person name="Pati A."/>
            <person name="Goodwin L."/>
            <person name="Peters L."/>
            <person name="Pitluck S."/>
            <person name="Woyke T."/>
            <person name="Kerfeld C."/>
        </authorList>
    </citation>
    <scope>NUCLEOTIDE SEQUENCE [LARGE SCALE GENOMIC DNA]</scope>
    <source>
        <strain evidence="3 4">PCC 9333</strain>
    </source>
</reference>
<evidence type="ECO:0000259" key="2">
    <source>
        <dbReference type="PROSITE" id="PS50878"/>
    </source>
</evidence>
<dbReference type="KEGG" id="cep:Cri9333_2560"/>
<protein>
    <submittedName>
        <fullName evidence="3">RNA-directed DNA polymerase</fullName>
        <ecNumber evidence="3">2.7.7.49</ecNumber>
    </submittedName>
</protein>
<gene>
    <name evidence="3" type="ORF">Cri9333_2560</name>
</gene>
<keyword evidence="4" id="KW-1185">Reference proteome</keyword>
<dbReference type="SUPFAM" id="SSF56672">
    <property type="entry name" value="DNA/RNA polymerases"/>
    <property type="match status" value="1"/>
</dbReference>
<keyword evidence="3" id="KW-0808">Transferase</keyword>
<evidence type="ECO:0000313" key="3">
    <source>
        <dbReference type="EMBL" id="AFZ13423.1"/>
    </source>
</evidence>
<dbReference type="InterPro" id="IPR002711">
    <property type="entry name" value="HNH"/>
</dbReference>
<dbReference type="AlphaFoldDB" id="K9VZ68"/>
<dbReference type="PATRIC" id="fig|1173022.3.peg.2769"/>
<dbReference type="InterPro" id="IPR003615">
    <property type="entry name" value="HNH_nuc"/>
</dbReference>
<dbReference type="GO" id="GO:0003676">
    <property type="term" value="F:nucleic acid binding"/>
    <property type="evidence" value="ECO:0007669"/>
    <property type="project" value="InterPro"/>
</dbReference>
<dbReference type="PANTHER" id="PTHR34047:SF10">
    <property type="entry name" value="GROUP II INTRON-ASSOCIATED OPEN READING FRAME"/>
    <property type="match status" value="1"/>
</dbReference>
<dbReference type="InterPro" id="IPR000477">
    <property type="entry name" value="RT_dom"/>
</dbReference>
<evidence type="ECO:0000256" key="1">
    <source>
        <dbReference type="SAM" id="MobiDB-lite"/>
    </source>
</evidence>
<dbReference type="HOGENOM" id="CLU_013584_15_4_3"/>
<dbReference type="CDD" id="cd01651">
    <property type="entry name" value="RT_G2_intron"/>
    <property type="match status" value="1"/>
</dbReference>
<dbReference type="Pfam" id="PF01844">
    <property type="entry name" value="HNH"/>
    <property type="match status" value="1"/>
</dbReference>
<evidence type="ECO:0000313" key="4">
    <source>
        <dbReference type="Proteomes" id="UP000010472"/>
    </source>
</evidence>
<dbReference type="GO" id="GO:0003964">
    <property type="term" value="F:RNA-directed DNA polymerase activity"/>
    <property type="evidence" value="ECO:0007669"/>
    <property type="project" value="UniProtKB-KW"/>
</dbReference>
<dbReference type="InterPro" id="IPR030931">
    <property type="entry name" value="Group_II_RT_mat"/>
</dbReference>
<proteinExistence type="predicted"/>
<feature type="region of interest" description="Disordered" evidence="1">
    <location>
        <begin position="519"/>
        <end position="556"/>
    </location>
</feature>
<dbReference type="GO" id="GO:0004519">
    <property type="term" value="F:endonuclease activity"/>
    <property type="evidence" value="ECO:0007669"/>
    <property type="project" value="InterPro"/>
</dbReference>
<accession>K9VZ68</accession>
<dbReference type="RefSeq" id="WP_015203537.1">
    <property type="nucleotide sequence ID" value="NC_019753.1"/>
</dbReference>
<dbReference type="EMBL" id="CP003620">
    <property type="protein sequence ID" value="AFZ13423.1"/>
    <property type="molecule type" value="Genomic_DNA"/>
</dbReference>
<dbReference type="OrthoDB" id="416072at2"/>
<sequence>MKVARPVLKERCIAVMRTSTLTKKTAGIDGVKSLTPVQRLALVRKLALKGKAMPTRRVWIDKPGTDEKRPLGIPTMYDRALQALVKLALEPEWEARFEPNSYGFRPGRSCHDAVEAIFATIKQKAKYVLDADIAKCFDRINHRELLKKLNTFPTLKRQIGAWLKSGVMDGKQLFSTSEGTPQGGVISPLLANIALHGMEERIKQFAETIDLKDQRGRQQGKRDKRKSLSLIRYADDFVILHEEITVVTRCKEIISEWLNGMGLELKPSKTRLAHTLNRYEGQDAGFNFLGFNVRQYLVGKHNTAYKSNGKPLGFKTLIKPSKEKVKVHYDRIAEVVDRHKTSTQVALIAHLNPIIKGWANYYRTQISSKVFAELDHKVYKKLISWAKRRHPNKSWGWITNKYWQTIDGENWVFATTQTGQDPTRLIKHRTTEIVRHVKIKSDASPYDGNLVYWSTRMGHNPEMPKKVATLLEEQKGKCAHCKLQFTEESVIEVDHIIPKSKGGKNEYKNMQLLHRHCHDKKTASDGSLGTKSGCNSAKPKPDKSGNRGINDNDLIT</sequence>
<dbReference type="InterPro" id="IPR043502">
    <property type="entry name" value="DNA/RNA_pol_sf"/>
</dbReference>
<keyword evidence="3" id="KW-0695">RNA-directed DNA polymerase</keyword>
<dbReference type="InterPro" id="IPR051083">
    <property type="entry name" value="GrpII_Intron_Splice-Mob/Def"/>
</dbReference>
<dbReference type="eggNOG" id="COG1403">
    <property type="taxonomic scope" value="Bacteria"/>
</dbReference>
<dbReference type="eggNOG" id="COG3344">
    <property type="taxonomic scope" value="Bacteria"/>
</dbReference>
<feature type="compositionally biased region" description="Polar residues" evidence="1">
    <location>
        <begin position="547"/>
        <end position="556"/>
    </location>
</feature>
<feature type="domain" description="Reverse transcriptase" evidence="2">
    <location>
        <begin position="41"/>
        <end position="293"/>
    </location>
</feature>
<dbReference type="Gene3D" id="1.10.30.50">
    <property type="match status" value="1"/>
</dbReference>
<feature type="compositionally biased region" description="Polar residues" evidence="1">
    <location>
        <begin position="524"/>
        <end position="535"/>
    </location>
</feature>
<dbReference type="SMART" id="SM00507">
    <property type="entry name" value="HNHc"/>
    <property type="match status" value="1"/>
</dbReference>
<dbReference type="EC" id="2.7.7.49" evidence="3"/>
<dbReference type="GO" id="GO:0008270">
    <property type="term" value="F:zinc ion binding"/>
    <property type="evidence" value="ECO:0007669"/>
    <property type="project" value="InterPro"/>
</dbReference>
<organism evidence="3 4">
    <name type="scientific">Crinalium epipsammum PCC 9333</name>
    <dbReference type="NCBI Taxonomy" id="1173022"/>
    <lineage>
        <taxon>Bacteria</taxon>
        <taxon>Bacillati</taxon>
        <taxon>Cyanobacteriota</taxon>
        <taxon>Cyanophyceae</taxon>
        <taxon>Gomontiellales</taxon>
        <taxon>Gomontiellaceae</taxon>
        <taxon>Crinalium</taxon>
    </lineage>
</organism>
<dbReference type="PANTHER" id="PTHR34047">
    <property type="entry name" value="NUCLEAR INTRON MATURASE 1, MITOCHONDRIAL-RELATED"/>
    <property type="match status" value="1"/>
</dbReference>
<dbReference type="CDD" id="cd00085">
    <property type="entry name" value="HNHc"/>
    <property type="match status" value="1"/>
</dbReference>
<dbReference type="InterPro" id="IPR013597">
    <property type="entry name" value="Mat_intron_G2"/>
</dbReference>
<dbReference type="NCBIfam" id="TIGR04416">
    <property type="entry name" value="group_II_RT_mat"/>
    <property type="match status" value="1"/>
</dbReference>
<keyword evidence="3" id="KW-0548">Nucleotidyltransferase</keyword>
<dbReference type="Pfam" id="PF08388">
    <property type="entry name" value="GIIM"/>
    <property type="match status" value="1"/>
</dbReference>